<evidence type="ECO:0000256" key="1">
    <source>
        <dbReference type="SAM" id="MobiDB-lite"/>
    </source>
</evidence>
<organism evidence="3 4">
    <name type="scientific">Cadophora malorum</name>
    <dbReference type="NCBI Taxonomy" id="108018"/>
    <lineage>
        <taxon>Eukaryota</taxon>
        <taxon>Fungi</taxon>
        <taxon>Dikarya</taxon>
        <taxon>Ascomycota</taxon>
        <taxon>Pezizomycotina</taxon>
        <taxon>Leotiomycetes</taxon>
        <taxon>Helotiales</taxon>
        <taxon>Ploettnerulaceae</taxon>
        <taxon>Cadophora</taxon>
    </lineage>
</organism>
<keyword evidence="4" id="KW-1185">Reference proteome</keyword>
<protein>
    <submittedName>
        <fullName evidence="3">Uncharacterized protein</fullName>
    </submittedName>
</protein>
<name>A0A8H7T2K7_9HELO</name>
<comment type="caution">
    <text evidence="3">The sequence shown here is derived from an EMBL/GenBank/DDBJ whole genome shotgun (WGS) entry which is preliminary data.</text>
</comment>
<reference evidence="3" key="1">
    <citation type="submission" date="2021-02" db="EMBL/GenBank/DDBJ databases">
        <title>Genome sequence Cadophora malorum strain M34.</title>
        <authorList>
            <person name="Stefanovic E."/>
            <person name="Vu D."/>
            <person name="Scully C."/>
            <person name="Dijksterhuis J."/>
            <person name="Roader J."/>
            <person name="Houbraken J."/>
        </authorList>
    </citation>
    <scope>NUCLEOTIDE SEQUENCE</scope>
    <source>
        <strain evidence="3">M34</strain>
    </source>
</reference>
<feature type="compositionally biased region" description="Basic residues" evidence="1">
    <location>
        <begin position="1"/>
        <end position="10"/>
    </location>
</feature>
<proteinExistence type="predicted"/>
<feature type="transmembrane region" description="Helical" evidence="2">
    <location>
        <begin position="127"/>
        <end position="145"/>
    </location>
</feature>
<feature type="region of interest" description="Disordered" evidence="1">
    <location>
        <begin position="1"/>
        <end position="43"/>
    </location>
</feature>
<gene>
    <name evidence="3" type="ORF">IFR04_013422</name>
</gene>
<feature type="compositionally biased region" description="Basic and acidic residues" evidence="1">
    <location>
        <begin position="11"/>
        <end position="35"/>
    </location>
</feature>
<keyword evidence="2" id="KW-0812">Transmembrane</keyword>
<keyword evidence="2" id="KW-0472">Membrane</keyword>
<dbReference type="EMBL" id="JAFJYH010000314">
    <property type="protein sequence ID" value="KAG4413445.1"/>
    <property type="molecule type" value="Genomic_DNA"/>
</dbReference>
<dbReference type="Proteomes" id="UP000664132">
    <property type="component" value="Unassembled WGS sequence"/>
</dbReference>
<sequence>MSLKVVKKNYRPREGGHPRRPRKPDLNFGRRDPSKRLPKQVTDIMSHHYSPSYTTTDGDHYTIARGIDAVEDMTRALDAQQTWLAQALKAWRDAKKEDQALRHRELDLEPKKFDRDCKNNDVHHQRFVLGCLVVLFVAWIFGAWLKVIGKTLHLYVYDDHSLTCLCRLASSISKFCVFIGRHRWLNTLFGVGAGVGGAHLVEM</sequence>
<dbReference type="OrthoDB" id="10401126at2759"/>
<evidence type="ECO:0000256" key="2">
    <source>
        <dbReference type="SAM" id="Phobius"/>
    </source>
</evidence>
<evidence type="ECO:0000313" key="3">
    <source>
        <dbReference type="EMBL" id="KAG4413445.1"/>
    </source>
</evidence>
<keyword evidence="2" id="KW-1133">Transmembrane helix</keyword>
<evidence type="ECO:0000313" key="4">
    <source>
        <dbReference type="Proteomes" id="UP000664132"/>
    </source>
</evidence>
<dbReference type="AlphaFoldDB" id="A0A8H7T2K7"/>
<accession>A0A8H7T2K7</accession>